<dbReference type="Proteomes" id="UP000007755">
    <property type="component" value="Unassembled WGS sequence"/>
</dbReference>
<feature type="region of interest" description="Disordered" evidence="1">
    <location>
        <begin position="1"/>
        <end position="25"/>
    </location>
</feature>
<feature type="region of interest" description="Disordered" evidence="1">
    <location>
        <begin position="89"/>
        <end position="120"/>
    </location>
</feature>
<dbReference type="InParanoid" id="F4X0W0"/>
<evidence type="ECO:0000313" key="2">
    <source>
        <dbReference type="EMBL" id="EGI59902.1"/>
    </source>
</evidence>
<dbReference type="EMBL" id="GL888503">
    <property type="protein sequence ID" value="EGI59902.1"/>
    <property type="molecule type" value="Genomic_DNA"/>
</dbReference>
<accession>F4X0W0</accession>
<feature type="compositionally biased region" description="Basic and acidic residues" evidence="1">
    <location>
        <begin position="1"/>
        <end position="23"/>
    </location>
</feature>
<dbReference type="AlphaFoldDB" id="F4X0W0"/>
<reference evidence="2" key="1">
    <citation type="submission" date="2011-02" db="EMBL/GenBank/DDBJ databases">
        <title>The genome of the leaf-cutting ant Acromyrmex echinatior suggests key adaptations to social evolution and fungus farming.</title>
        <authorList>
            <person name="Nygaard S."/>
            <person name="Zhang G."/>
        </authorList>
    </citation>
    <scope>NUCLEOTIDE SEQUENCE</scope>
</reference>
<organism evidence="3">
    <name type="scientific">Acromyrmex echinatior</name>
    <name type="common">Panamanian leafcutter ant</name>
    <name type="synonym">Acromyrmex octospinosus echinatior</name>
    <dbReference type="NCBI Taxonomy" id="103372"/>
    <lineage>
        <taxon>Eukaryota</taxon>
        <taxon>Metazoa</taxon>
        <taxon>Ecdysozoa</taxon>
        <taxon>Arthropoda</taxon>
        <taxon>Hexapoda</taxon>
        <taxon>Insecta</taxon>
        <taxon>Pterygota</taxon>
        <taxon>Neoptera</taxon>
        <taxon>Endopterygota</taxon>
        <taxon>Hymenoptera</taxon>
        <taxon>Apocrita</taxon>
        <taxon>Aculeata</taxon>
        <taxon>Formicoidea</taxon>
        <taxon>Formicidae</taxon>
        <taxon>Myrmicinae</taxon>
        <taxon>Acromyrmex</taxon>
    </lineage>
</organism>
<evidence type="ECO:0000256" key="1">
    <source>
        <dbReference type="SAM" id="MobiDB-lite"/>
    </source>
</evidence>
<keyword evidence="3" id="KW-1185">Reference proteome</keyword>
<gene>
    <name evidence="2" type="ORF">G5I_11904</name>
</gene>
<proteinExistence type="predicted"/>
<protein>
    <submittedName>
        <fullName evidence="2">Uncharacterized protein</fullName>
    </submittedName>
</protein>
<feature type="compositionally biased region" description="Basic and acidic residues" evidence="1">
    <location>
        <begin position="89"/>
        <end position="98"/>
    </location>
</feature>
<name>F4X0W0_ACREC</name>
<sequence>MWKVRKVEQQRESERRRRVHDEGGSYDTLTANIISGNPASCVEDRTRNFLQETEDEALAYCQRDNAKSVNDESRLNDQTNTRLRQDLEKFLRKDESGERGQTGHQMKERKEGSTPGQKLNDQEFDYSYTFSARKAISRILLALPPRTASSLLEQKSHAKNEFYSSLDETVFTGLKQRMASSSYRKVARKNCQTAVSIVYCPTRRSSPLSRLAIDVETLKWWVRCLANCTTTETAKTPDSTFAPTKEDVDYQHYKSQVVVFVAS</sequence>
<evidence type="ECO:0000313" key="3">
    <source>
        <dbReference type="Proteomes" id="UP000007755"/>
    </source>
</evidence>